<keyword evidence="6" id="KW-0010">Activator</keyword>
<dbReference type="SUPFAM" id="SSF57959">
    <property type="entry name" value="Leucine zipper domain"/>
    <property type="match status" value="1"/>
</dbReference>
<dbReference type="STRING" id="542762.A0A4S4CYZ2"/>
<dbReference type="PANTHER" id="PTHR46714">
    <property type="entry name" value="TRANSCRIPTIONAL ACTIVATOR HAC1"/>
    <property type="match status" value="1"/>
</dbReference>
<reference evidence="14 15" key="1">
    <citation type="journal article" date="2018" name="Proc. Natl. Acad. Sci. U.S.A.">
        <title>Draft genome sequence of Camellia sinensis var. sinensis provides insights into the evolution of the tea genome and tea quality.</title>
        <authorList>
            <person name="Wei C."/>
            <person name="Yang H."/>
            <person name="Wang S."/>
            <person name="Zhao J."/>
            <person name="Liu C."/>
            <person name="Gao L."/>
            <person name="Xia E."/>
            <person name="Lu Y."/>
            <person name="Tai Y."/>
            <person name="She G."/>
            <person name="Sun J."/>
            <person name="Cao H."/>
            <person name="Tong W."/>
            <person name="Gao Q."/>
            <person name="Li Y."/>
            <person name="Deng W."/>
            <person name="Jiang X."/>
            <person name="Wang W."/>
            <person name="Chen Q."/>
            <person name="Zhang S."/>
            <person name="Li H."/>
            <person name="Wu J."/>
            <person name="Wang P."/>
            <person name="Li P."/>
            <person name="Shi C."/>
            <person name="Zheng F."/>
            <person name="Jian J."/>
            <person name="Huang B."/>
            <person name="Shan D."/>
            <person name="Shi M."/>
            <person name="Fang C."/>
            <person name="Yue Y."/>
            <person name="Li F."/>
            <person name="Li D."/>
            <person name="Wei S."/>
            <person name="Han B."/>
            <person name="Jiang C."/>
            <person name="Yin Y."/>
            <person name="Xia T."/>
            <person name="Zhang Z."/>
            <person name="Bennetzen J.L."/>
            <person name="Zhao S."/>
            <person name="Wan X."/>
        </authorList>
    </citation>
    <scope>NUCLEOTIDE SEQUENCE [LARGE SCALE GENOMIC DNA]</scope>
    <source>
        <strain evidence="15">cv. Shuchazao</strain>
        <tissue evidence="14">Leaf</tissue>
    </source>
</reference>
<keyword evidence="4" id="KW-0805">Transcription regulation</keyword>
<dbReference type="InterPro" id="IPR044280">
    <property type="entry name" value="Hac1/HY5"/>
</dbReference>
<evidence type="ECO:0000256" key="1">
    <source>
        <dbReference type="ARBA" id="ARBA00004123"/>
    </source>
</evidence>
<dbReference type="PANTHER" id="PTHR46714:SF6">
    <property type="entry name" value="TRANSCRIPTIONAL ACTIVATOR HAC1"/>
    <property type="match status" value="1"/>
</dbReference>
<feature type="compositionally biased region" description="Low complexity" evidence="11">
    <location>
        <begin position="96"/>
        <end position="110"/>
    </location>
</feature>
<keyword evidence="5" id="KW-0238">DNA-binding</keyword>
<dbReference type="GO" id="GO:0009585">
    <property type="term" value="P:red, far-red light phototransduction"/>
    <property type="evidence" value="ECO:0007669"/>
    <property type="project" value="UniProtKB-KW"/>
</dbReference>
<dbReference type="FunFam" id="1.20.5.490:FF:000004">
    <property type="entry name" value="Transcription factor HY5"/>
    <property type="match status" value="1"/>
</dbReference>
<dbReference type="EMBL" id="SDRB02013406">
    <property type="protein sequence ID" value="THF94948.1"/>
    <property type="molecule type" value="Genomic_DNA"/>
</dbReference>
<keyword evidence="3" id="KW-0832">Ubl conjugation</keyword>
<sequence>MAPRPPRSPILNRPMTTDPTVSVIAPLVHSVLTVTLISRSFSLLPNSREKKKKKDPTFPSISILFLSLLSLYTFFFCVCGFCEGEMQEQATSSIAASSLPSSSERSSSSALQLEVKEGMESDDEIRRVPEIGGVAPRGSVSFRETGSTAGPDRVQASSEGMRKRGRSPADKENKRLKRLLRNRVSAQQARERKKAYLTELEGRVKDLEKKNSELDERVSTLQNENQMLRHRLRKSICGNSGPGIDSSPENPERNPASAAKNKELDQLHSTAAQLPMKHGYFEKLAVPVPDTYRRTVPHMMNHGSNPYPIHLHNKKPGVFFMARSPPGPFFKKRKMLIIANGIKPLLEWHTALIRMALNPYQNGVKSLSKWHTALIRMTYNPYQNGVKPLSEWHTTLIRMALSPYHACMNSRDGSHGF</sequence>
<feature type="region of interest" description="Disordered" evidence="11">
    <location>
        <begin position="235"/>
        <end position="259"/>
    </location>
</feature>
<evidence type="ECO:0000313" key="15">
    <source>
        <dbReference type="Proteomes" id="UP000306102"/>
    </source>
</evidence>
<dbReference type="SMART" id="SM00338">
    <property type="entry name" value="BRLZ"/>
    <property type="match status" value="1"/>
</dbReference>
<evidence type="ECO:0000259" key="13">
    <source>
        <dbReference type="PROSITE" id="PS50217"/>
    </source>
</evidence>
<dbReference type="Proteomes" id="UP000306102">
    <property type="component" value="Unassembled WGS sequence"/>
</dbReference>
<comment type="caution">
    <text evidence="14">The sequence shown here is derived from an EMBL/GenBank/DDBJ whole genome shotgun (WGS) entry which is preliminary data.</text>
</comment>
<evidence type="ECO:0000256" key="6">
    <source>
        <dbReference type="ARBA" id="ARBA00023159"/>
    </source>
</evidence>
<dbReference type="InterPro" id="IPR046347">
    <property type="entry name" value="bZIP_sf"/>
</dbReference>
<feature type="domain" description="BZIP" evidence="13">
    <location>
        <begin position="172"/>
        <end position="235"/>
    </location>
</feature>
<dbReference type="PROSITE" id="PS50217">
    <property type="entry name" value="BZIP"/>
    <property type="match status" value="1"/>
</dbReference>
<dbReference type="PROSITE" id="PS00036">
    <property type="entry name" value="BZIP_BASIC"/>
    <property type="match status" value="1"/>
</dbReference>
<feature type="transmembrane region" description="Helical" evidence="12">
    <location>
        <begin position="20"/>
        <end position="37"/>
    </location>
</feature>
<evidence type="ECO:0000256" key="8">
    <source>
        <dbReference type="ARBA" id="ARBA00023242"/>
    </source>
</evidence>
<protein>
    <recommendedName>
        <fullName evidence="9">Transcription factor HY5</fullName>
    </recommendedName>
</protein>
<dbReference type="CDD" id="cd14704">
    <property type="entry name" value="bZIP_HY5-like"/>
    <property type="match status" value="1"/>
</dbReference>
<keyword evidence="12" id="KW-0812">Transmembrane</keyword>
<keyword evidence="12" id="KW-0472">Membrane</keyword>
<keyword evidence="8" id="KW-0539">Nucleus</keyword>
<evidence type="ECO:0000256" key="4">
    <source>
        <dbReference type="ARBA" id="ARBA00023015"/>
    </source>
</evidence>
<dbReference type="SMR" id="A0A4S4CYZ2"/>
<comment type="similarity">
    <text evidence="2">Belongs to the bZIP family.</text>
</comment>
<keyword evidence="15" id="KW-1185">Reference proteome</keyword>
<gene>
    <name evidence="14" type="ORF">TEA_010828</name>
</gene>
<feature type="transmembrane region" description="Helical" evidence="12">
    <location>
        <begin position="58"/>
        <end position="76"/>
    </location>
</feature>
<evidence type="ECO:0000256" key="11">
    <source>
        <dbReference type="SAM" id="MobiDB-lite"/>
    </source>
</evidence>
<evidence type="ECO:0000256" key="10">
    <source>
        <dbReference type="ARBA" id="ARBA00084091"/>
    </source>
</evidence>
<keyword evidence="7" id="KW-0804">Transcription</keyword>
<dbReference type="GO" id="GO:0003677">
    <property type="term" value="F:DNA binding"/>
    <property type="evidence" value="ECO:0007669"/>
    <property type="project" value="UniProtKB-KW"/>
</dbReference>
<dbReference type="GO" id="GO:0010218">
    <property type="term" value="P:response to far red light"/>
    <property type="evidence" value="ECO:0007669"/>
    <property type="project" value="TreeGrafter"/>
</dbReference>
<feature type="region of interest" description="Disordered" evidence="11">
    <location>
        <begin position="96"/>
        <end position="174"/>
    </location>
</feature>
<evidence type="ECO:0000256" key="3">
    <source>
        <dbReference type="ARBA" id="ARBA00022843"/>
    </source>
</evidence>
<organism evidence="14 15">
    <name type="scientific">Camellia sinensis var. sinensis</name>
    <name type="common">China tea</name>
    <dbReference type="NCBI Taxonomy" id="542762"/>
    <lineage>
        <taxon>Eukaryota</taxon>
        <taxon>Viridiplantae</taxon>
        <taxon>Streptophyta</taxon>
        <taxon>Embryophyta</taxon>
        <taxon>Tracheophyta</taxon>
        <taxon>Spermatophyta</taxon>
        <taxon>Magnoliopsida</taxon>
        <taxon>eudicotyledons</taxon>
        <taxon>Gunneridae</taxon>
        <taxon>Pentapetalae</taxon>
        <taxon>asterids</taxon>
        <taxon>Ericales</taxon>
        <taxon>Theaceae</taxon>
        <taxon>Camellia</taxon>
    </lineage>
</organism>
<dbReference type="Gene3D" id="1.20.5.490">
    <property type="entry name" value="Single helix bin"/>
    <property type="match status" value="1"/>
</dbReference>
<dbReference type="GO" id="GO:0045944">
    <property type="term" value="P:positive regulation of transcription by RNA polymerase II"/>
    <property type="evidence" value="ECO:0007669"/>
    <property type="project" value="InterPro"/>
</dbReference>
<evidence type="ECO:0000256" key="7">
    <source>
        <dbReference type="ARBA" id="ARBA00023163"/>
    </source>
</evidence>
<evidence type="ECO:0000256" key="5">
    <source>
        <dbReference type="ARBA" id="ARBA00023125"/>
    </source>
</evidence>
<dbReference type="GO" id="GO:0000981">
    <property type="term" value="F:DNA-binding transcription factor activity, RNA polymerase II-specific"/>
    <property type="evidence" value="ECO:0007669"/>
    <property type="project" value="InterPro"/>
</dbReference>
<dbReference type="GO" id="GO:0010099">
    <property type="term" value="P:regulation of photomorphogenesis"/>
    <property type="evidence" value="ECO:0007669"/>
    <property type="project" value="TreeGrafter"/>
</dbReference>
<evidence type="ECO:0000256" key="12">
    <source>
        <dbReference type="SAM" id="Phobius"/>
    </source>
</evidence>
<evidence type="ECO:0000313" key="14">
    <source>
        <dbReference type="EMBL" id="THF94948.1"/>
    </source>
</evidence>
<accession>A0A4S4CYZ2</accession>
<dbReference type="Pfam" id="PF00170">
    <property type="entry name" value="bZIP_1"/>
    <property type="match status" value="1"/>
</dbReference>
<proteinExistence type="inferred from homology"/>
<name>A0A4S4CYZ2_CAMSN</name>
<evidence type="ECO:0000256" key="9">
    <source>
        <dbReference type="ARBA" id="ARBA00070194"/>
    </source>
</evidence>
<keyword evidence="12" id="KW-1133">Transmembrane helix</keyword>
<keyword evidence="10" id="KW-0607">Phytochrome signaling pathway</keyword>
<dbReference type="GO" id="GO:0005634">
    <property type="term" value="C:nucleus"/>
    <property type="evidence" value="ECO:0007669"/>
    <property type="project" value="UniProtKB-SubCell"/>
</dbReference>
<feature type="compositionally biased region" description="Basic and acidic residues" evidence="11">
    <location>
        <begin position="114"/>
        <end position="129"/>
    </location>
</feature>
<evidence type="ECO:0000256" key="2">
    <source>
        <dbReference type="ARBA" id="ARBA00007163"/>
    </source>
</evidence>
<dbReference type="InterPro" id="IPR004827">
    <property type="entry name" value="bZIP"/>
</dbReference>
<comment type="subcellular location">
    <subcellularLocation>
        <location evidence="1">Nucleus</location>
    </subcellularLocation>
</comment>
<dbReference type="AlphaFoldDB" id="A0A4S4CYZ2"/>
<dbReference type="GO" id="GO:0010114">
    <property type="term" value="P:response to red light"/>
    <property type="evidence" value="ECO:0007669"/>
    <property type="project" value="TreeGrafter"/>
</dbReference>